<reference evidence="2" key="1">
    <citation type="submission" date="2013-10" db="EMBL/GenBank/DDBJ databases">
        <title>Genomic analysis of the causative agents of coccidiosis in chickens.</title>
        <authorList>
            <person name="Reid A.J."/>
            <person name="Blake D."/>
            <person name="Billington K."/>
            <person name="Browne H."/>
            <person name="Dunn M."/>
            <person name="Hung S."/>
            <person name="Kawahara F."/>
            <person name="Miranda-Saavedra D."/>
            <person name="Mourier T."/>
            <person name="Nagra H."/>
            <person name="Otto T.D."/>
            <person name="Rawlings N."/>
            <person name="Sanchez A."/>
            <person name="Sanders M."/>
            <person name="Subramaniam C."/>
            <person name="Tay Y."/>
            <person name="Dear P."/>
            <person name="Doerig C."/>
            <person name="Gruber A."/>
            <person name="Parkinson J."/>
            <person name="Shirley M."/>
            <person name="Wan K.L."/>
            <person name="Berriman M."/>
            <person name="Tomley F."/>
            <person name="Pain A."/>
        </authorList>
    </citation>
    <scope>NUCLEOTIDE SEQUENCE [LARGE SCALE GENOMIC DNA]</scope>
    <source>
        <strain evidence="2">Houghton</strain>
    </source>
</reference>
<proteinExistence type="predicted"/>
<evidence type="ECO:0000313" key="2">
    <source>
        <dbReference type="EMBL" id="CDJ54297.1"/>
    </source>
</evidence>
<evidence type="ECO:0000313" key="3">
    <source>
        <dbReference type="Proteomes" id="UP000030750"/>
    </source>
</evidence>
<evidence type="ECO:0000256" key="1">
    <source>
        <dbReference type="SAM" id="MobiDB-lite"/>
    </source>
</evidence>
<feature type="compositionally biased region" description="Basic residues" evidence="1">
    <location>
        <begin position="1"/>
        <end position="11"/>
    </location>
</feature>
<keyword evidence="3" id="KW-1185">Reference proteome</keyword>
<feature type="compositionally biased region" description="Polar residues" evidence="1">
    <location>
        <begin position="560"/>
        <end position="576"/>
    </location>
</feature>
<name>U6LVC4_9EIME</name>
<feature type="region of interest" description="Disordered" evidence="1">
    <location>
        <begin position="1"/>
        <end position="58"/>
    </location>
</feature>
<feature type="region of interest" description="Disordered" evidence="1">
    <location>
        <begin position="505"/>
        <end position="524"/>
    </location>
</feature>
<feature type="region of interest" description="Disordered" evidence="1">
    <location>
        <begin position="560"/>
        <end position="587"/>
    </location>
</feature>
<gene>
    <name evidence="2" type="ORF">EBH_0046850</name>
</gene>
<feature type="compositionally biased region" description="Polar residues" evidence="1">
    <location>
        <begin position="40"/>
        <end position="55"/>
    </location>
</feature>
<dbReference type="AlphaFoldDB" id="U6LVC4"/>
<feature type="region of interest" description="Disordered" evidence="1">
    <location>
        <begin position="357"/>
        <end position="377"/>
    </location>
</feature>
<dbReference type="Proteomes" id="UP000030750">
    <property type="component" value="Unassembled WGS sequence"/>
</dbReference>
<sequence length="933" mass="100933">MPVNFHRRQSPKRLPVDAHLPPPLASERYASEDDKKTSPLLKQNENPEDTFNSLLPSEGLQGNCRGSKAVDSAGDSPLATTACRSTTDLQAKAEMDGVAQPVIDKGISCSATASIDPLLASALLQHLSHMQHGKDPEVLSRLLASVSAATANYGQQQRVKILSERKTAARLQGSHFDPAAGNPAASRHLACVESLELVADTEDKLAATPWATALTEAPSDCFAPAARPASLSATEAAVRGRRGFPMGTHELRESWAEFASAAVDAAHAFSPGWGKYKRTCFSGQIADASCGQDRTHREAASLDANAGSCRMKSRVILSDQDTIRRLKEQGLHRALQFVTLPWSTFVSQFRKSIDLDTGQTSLGSSSGRPAKGGKRKGFVPAGAEVARIITRREPFQLVSLFLRHSSPTVGVEATASAMTDDPGKTPFPSLTGIALLQQQELQLPSRQKFPFGIAFSDTSQGLLIDTGPLLPPVVPKDAPSSLKNQIKRQHDKKMNYAAQAQALLQRHQQRRQNTPTPIVGPFDESTTATAATKTANSTAVQSRELASTSAHPSAFHSFSMISTRDSSQPPAAVTSSRARKEEQHRSRLLHATSDALSAAANMRVLTLRIARPFVVQLPLLCAQSAFVTTRALAAAKDLGACCAAAAAALQTLGLRLDEPFNYAHPPRRRIPRPPTPDLVLVREEVLISLEMAFRSPRFLALWQQASADVKLLEHTPSQGRAEDNSHRYLSHLLPQAAYLYSVVFQALMNDVHREPTHSAPITAWQQQQQSALQFCNILANAIATVGHAAIPYTLVSFTYMLNACRCLAAGAISARSVSEQQQLKQSLIMLLRRTEKSIMLKVEQALWANDANTEVHSSRDIRLSLIALARSHQSAGGSASPATTAAAATDEESVHSVVYALANKAHLTRNTVHRWVTEAAAAEELRLQRSRPR</sequence>
<feature type="compositionally biased region" description="Polar residues" evidence="1">
    <location>
        <begin position="357"/>
        <end position="367"/>
    </location>
</feature>
<organism evidence="2 3">
    <name type="scientific">Eimeria brunetti</name>
    <dbReference type="NCBI Taxonomy" id="51314"/>
    <lineage>
        <taxon>Eukaryota</taxon>
        <taxon>Sar</taxon>
        <taxon>Alveolata</taxon>
        <taxon>Apicomplexa</taxon>
        <taxon>Conoidasida</taxon>
        <taxon>Coccidia</taxon>
        <taxon>Eucoccidiorida</taxon>
        <taxon>Eimeriorina</taxon>
        <taxon>Eimeriidae</taxon>
        <taxon>Eimeria</taxon>
    </lineage>
</organism>
<accession>U6LVC4</accession>
<dbReference type="OrthoDB" id="347884at2759"/>
<dbReference type="EMBL" id="HG716247">
    <property type="protein sequence ID" value="CDJ54297.1"/>
    <property type="molecule type" value="Genomic_DNA"/>
</dbReference>
<protein>
    <submittedName>
        <fullName evidence="2">Uncharacterized protein</fullName>
    </submittedName>
</protein>
<dbReference type="VEuPathDB" id="ToxoDB:EBH_0046850"/>
<reference evidence="2" key="2">
    <citation type="submission" date="2013-10" db="EMBL/GenBank/DDBJ databases">
        <authorList>
            <person name="Aslett M."/>
        </authorList>
    </citation>
    <scope>NUCLEOTIDE SEQUENCE [LARGE SCALE GENOMIC DNA]</scope>
    <source>
        <strain evidence="2">Houghton</strain>
    </source>
</reference>